<name>A0A6P2CEG5_9NOCA</name>
<evidence type="ECO:0000256" key="1">
    <source>
        <dbReference type="SAM" id="MobiDB-lite"/>
    </source>
</evidence>
<feature type="transmembrane region" description="Helical" evidence="2">
    <location>
        <begin position="98"/>
        <end position="119"/>
    </location>
</feature>
<dbReference type="RefSeq" id="WP_010839698.1">
    <property type="nucleotide sequence ID" value="NZ_QRCM01000001.1"/>
</dbReference>
<evidence type="ECO:0000313" key="4">
    <source>
        <dbReference type="Proteomes" id="UP000471120"/>
    </source>
</evidence>
<keyword evidence="2" id="KW-0472">Membrane</keyword>
<evidence type="ECO:0000313" key="3">
    <source>
        <dbReference type="EMBL" id="TXG91154.1"/>
    </source>
</evidence>
<proteinExistence type="predicted"/>
<evidence type="ECO:0000256" key="2">
    <source>
        <dbReference type="SAM" id="Phobius"/>
    </source>
</evidence>
<feature type="transmembrane region" description="Helical" evidence="2">
    <location>
        <begin position="55"/>
        <end position="78"/>
    </location>
</feature>
<dbReference type="Proteomes" id="UP000471120">
    <property type="component" value="Unassembled WGS sequence"/>
</dbReference>
<dbReference type="EMBL" id="QRCM01000001">
    <property type="protein sequence ID" value="TXG91154.1"/>
    <property type="molecule type" value="Genomic_DNA"/>
</dbReference>
<keyword evidence="2" id="KW-0812">Transmembrane</keyword>
<protein>
    <submittedName>
        <fullName evidence="3">Uncharacterized protein</fullName>
    </submittedName>
</protein>
<comment type="caution">
    <text evidence="3">The sequence shown here is derived from an EMBL/GenBank/DDBJ whole genome shotgun (WGS) entry which is preliminary data.</text>
</comment>
<feature type="transmembrane region" description="Helical" evidence="2">
    <location>
        <begin position="153"/>
        <end position="176"/>
    </location>
</feature>
<organism evidence="3 4">
    <name type="scientific">Rhodococcus rhodnii</name>
    <dbReference type="NCBI Taxonomy" id="38312"/>
    <lineage>
        <taxon>Bacteria</taxon>
        <taxon>Bacillati</taxon>
        <taxon>Actinomycetota</taxon>
        <taxon>Actinomycetes</taxon>
        <taxon>Mycobacteriales</taxon>
        <taxon>Nocardiaceae</taxon>
        <taxon>Rhodococcus</taxon>
    </lineage>
</organism>
<keyword evidence="2" id="KW-1133">Transmembrane helix</keyword>
<gene>
    <name evidence="3" type="ORF">DW322_14175</name>
</gene>
<feature type="transmembrane region" description="Helical" evidence="2">
    <location>
        <begin position="128"/>
        <end position="147"/>
    </location>
</feature>
<accession>A0A6P2CEG5</accession>
<dbReference type="AlphaFoldDB" id="A0A6P2CEG5"/>
<feature type="region of interest" description="Disordered" evidence="1">
    <location>
        <begin position="1"/>
        <end position="47"/>
    </location>
</feature>
<reference evidence="3 4" key="1">
    <citation type="submission" date="2018-07" db="EMBL/GenBank/DDBJ databases">
        <title>Genome sequence of Rhodococcus rhodnii ATCC 35071 from Rhodnius prolixus.</title>
        <authorList>
            <person name="Patel V."/>
            <person name="Vogel K.J."/>
        </authorList>
    </citation>
    <scope>NUCLEOTIDE SEQUENCE [LARGE SCALE GENOMIC DNA]</scope>
    <source>
        <strain evidence="3 4">ATCC 35071</strain>
    </source>
</reference>
<sequence length="182" mass="19207">MSNQYGDDPTRAYGRGYDPRYADGAGYPGQGQQPYRGEPYPPQGPRRPRIETGPFAAGIAATVLVAAIAGWVLTAVLQALFNRFEWGSVWAYGLVDPWTAAITGGFAALCSGLLMWLLAQGVPSPGTFYTWSATLVVIAVVVLPFIAAQTWPAAIGAGVVHGFIGAVVISLTKVVAARTVHE</sequence>